<feature type="domain" description="ACT" evidence="22">
    <location>
        <begin position="355"/>
        <end position="432"/>
    </location>
</feature>
<dbReference type="GO" id="GO:0005737">
    <property type="term" value="C:cytoplasm"/>
    <property type="evidence" value="ECO:0007669"/>
    <property type="project" value="UniProtKB-SubCell"/>
</dbReference>
<evidence type="ECO:0000256" key="13">
    <source>
        <dbReference type="ARBA" id="ARBA00023235"/>
    </source>
</evidence>
<keyword evidence="10" id="KW-0028">Amino-acid biosynthesis</keyword>
<dbReference type="PIRSF" id="PIRSF001500">
    <property type="entry name" value="Chor_mut_pdt_Ppr"/>
    <property type="match status" value="1"/>
</dbReference>
<keyword evidence="11" id="KW-0057">Aromatic amino acid biosynthesis</keyword>
<comment type="catalytic activity">
    <reaction evidence="1">
        <text>chorismate = prephenate</text>
        <dbReference type="Rhea" id="RHEA:13897"/>
        <dbReference type="ChEBI" id="CHEBI:29748"/>
        <dbReference type="ChEBI" id="CHEBI:29934"/>
        <dbReference type="EC" id="5.4.99.5"/>
    </reaction>
</comment>
<evidence type="ECO:0000256" key="18">
    <source>
        <dbReference type="ARBA" id="ARBA00047848"/>
    </source>
</evidence>
<dbReference type="Gene3D" id="1.20.59.10">
    <property type="entry name" value="Chorismate mutase"/>
    <property type="match status" value="1"/>
</dbReference>
<organism evidence="23 24">
    <name type="scientific">Desulfovibrio litoralis DSM 11393</name>
    <dbReference type="NCBI Taxonomy" id="1121455"/>
    <lineage>
        <taxon>Bacteria</taxon>
        <taxon>Pseudomonadati</taxon>
        <taxon>Thermodesulfobacteriota</taxon>
        <taxon>Desulfovibrionia</taxon>
        <taxon>Desulfovibrionales</taxon>
        <taxon>Desulfovibrionaceae</taxon>
        <taxon>Desulfovibrio</taxon>
    </lineage>
</organism>
<dbReference type="InterPro" id="IPR036979">
    <property type="entry name" value="CM_dom_sf"/>
</dbReference>
<dbReference type="SUPFAM" id="SSF53850">
    <property type="entry name" value="Periplasmic binding protein-like II"/>
    <property type="match status" value="1"/>
</dbReference>
<dbReference type="GO" id="GO:0046417">
    <property type="term" value="P:chorismate metabolic process"/>
    <property type="evidence" value="ECO:0007669"/>
    <property type="project" value="InterPro"/>
</dbReference>
<evidence type="ECO:0000256" key="7">
    <source>
        <dbReference type="ARBA" id="ARBA00013147"/>
    </source>
</evidence>
<dbReference type="STRING" id="1121455.SAMN02745728_00573"/>
<dbReference type="InterPro" id="IPR002701">
    <property type="entry name" value="CM_II_prokaryot"/>
</dbReference>
<dbReference type="SUPFAM" id="SSF55021">
    <property type="entry name" value="ACT-like"/>
    <property type="match status" value="1"/>
</dbReference>
<dbReference type="EMBL" id="FRDI01000003">
    <property type="protein sequence ID" value="SHN54703.1"/>
    <property type="molecule type" value="Genomic_DNA"/>
</dbReference>
<dbReference type="GO" id="GO:0004664">
    <property type="term" value="F:prephenate dehydratase activity"/>
    <property type="evidence" value="ECO:0007669"/>
    <property type="project" value="UniProtKB-EC"/>
</dbReference>
<evidence type="ECO:0000256" key="2">
    <source>
        <dbReference type="ARBA" id="ARBA00002364"/>
    </source>
</evidence>
<dbReference type="AlphaFoldDB" id="A0A1M7S8D4"/>
<dbReference type="PROSITE" id="PS51171">
    <property type="entry name" value="PREPHENATE_DEHYDR_3"/>
    <property type="match status" value="1"/>
</dbReference>
<evidence type="ECO:0000256" key="10">
    <source>
        <dbReference type="ARBA" id="ARBA00022605"/>
    </source>
</evidence>
<dbReference type="PROSITE" id="PS51168">
    <property type="entry name" value="CHORISMATE_MUT_2"/>
    <property type="match status" value="1"/>
</dbReference>
<keyword evidence="13" id="KW-0413">Isomerase</keyword>
<evidence type="ECO:0000256" key="17">
    <source>
        <dbReference type="ARBA" id="ARBA00031520"/>
    </source>
</evidence>
<evidence type="ECO:0000256" key="14">
    <source>
        <dbReference type="ARBA" id="ARBA00023239"/>
    </source>
</evidence>
<dbReference type="SUPFAM" id="SSF48600">
    <property type="entry name" value="Chorismate mutase II"/>
    <property type="match status" value="1"/>
</dbReference>
<dbReference type="RefSeq" id="WP_178139304.1">
    <property type="nucleotide sequence ID" value="NZ_FRDI01000003.1"/>
</dbReference>
<comment type="function">
    <text evidence="2">Catalyzes the Claisen rearrangement of chorismate to prephenate and the decarboxylation/dehydration of prephenate to phenylpyruvate.</text>
</comment>
<evidence type="ECO:0000256" key="8">
    <source>
        <dbReference type="ARBA" id="ARBA00014401"/>
    </source>
</evidence>
<dbReference type="InterPro" id="IPR008242">
    <property type="entry name" value="Chor_mutase/pphenate_deHydtase"/>
</dbReference>
<evidence type="ECO:0000256" key="5">
    <source>
        <dbReference type="ARBA" id="ARBA00004817"/>
    </source>
</evidence>
<evidence type="ECO:0000259" key="21">
    <source>
        <dbReference type="PROSITE" id="PS51171"/>
    </source>
</evidence>
<dbReference type="SMART" id="SM00830">
    <property type="entry name" value="CM_2"/>
    <property type="match status" value="1"/>
</dbReference>
<evidence type="ECO:0000256" key="4">
    <source>
        <dbReference type="ARBA" id="ARBA00004741"/>
    </source>
</evidence>
<protein>
    <recommendedName>
        <fullName evidence="8">Bifunctional chorismate mutase/prephenate dehydratase</fullName>
        <ecNumber evidence="7">4.2.1.51</ecNumber>
        <ecNumber evidence="6">5.4.99.5</ecNumber>
    </recommendedName>
    <alternativeName>
        <fullName evidence="17">Chorismate mutase-prephenate dehydratase</fullName>
    </alternativeName>
    <alternativeName>
        <fullName evidence="16">p-protein</fullName>
    </alternativeName>
</protein>
<dbReference type="CDD" id="cd04905">
    <property type="entry name" value="ACT_CM-PDT"/>
    <property type="match status" value="1"/>
</dbReference>
<comment type="pathway">
    <text evidence="5">Metabolic intermediate biosynthesis; prephenate biosynthesis; prephenate from chorismate: step 1/1.</text>
</comment>
<evidence type="ECO:0000256" key="15">
    <source>
        <dbReference type="ARBA" id="ARBA00023268"/>
    </source>
</evidence>
<keyword evidence="14" id="KW-0456">Lyase</keyword>
<dbReference type="UniPathway" id="UPA00121">
    <property type="reaction ID" value="UER00345"/>
</dbReference>
<evidence type="ECO:0000256" key="11">
    <source>
        <dbReference type="ARBA" id="ARBA00023141"/>
    </source>
</evidence>
<keyword evidence="12" id="KW-0584">Phenylalanine biosynthesis</keyword>
<evidence type="ECO:0000259" key="20">
    <source>
        <dbReference type="PROSITE" id="PS51168"/>
    </source>
</evidence>
<dbReference type="InterPro" id="IPR002912">
    <property type="entry name" value="ACT_dom"/>
</dbReference>
<comment type="pathway">
    <text evidence="4">Amino-acid biosynthesis; L-phenylalanine biosynthesis; phenylpyruvate from prephenate: step 1/1.</text>
</comment>
<dbReference type="Pfam" id="PF00800">
    <property type="entry name" value="PDT"/>
    <property type="match status" value="1"/>
</dbReference>
<gene>
    <name evidence="23" type="ORF">SAMN02745728_00573</name>
</gene>
<keyword evidence="24" id="KW-1185">Reference proteome</keyword>
<dbReference type="GO" id="GO:0004106">
    <property type="term" value="F:chorismate mutase activity"/>
    <property type="evidence" value="ECO:0007669"/>
    <property type="project" value="UniProtKB-EC"/>
</dbReference>
<dbReference type="InterPro" id="IPR045865">
    <property type="entry name" value="ACT-like_dom_sf"/>
</dbReference>
<evidence type="ECO:0000256" key="3">
    <source>
        <dbReference type="ARBA" id="ARBA00004496"/>
    </source>
</evidence>
<dbReference type="EC" id="4.2.1.51" evidence="7"/>
<evidence type="ECO:0000256" key="9">
    <source>
        <dbReference type="ARBA" id="ARBA00022490"/>
    </source>
</evidence>
<dbReference type="Pfam" id="PF01842">
    <property type="entry name" value="ACT"/>
    <property type="match status" value="1"/>
</dbReference>
<accession>A0A1M7S8D4</accession>
<dbReference type="EC" id="5.4.99.5" evidence="6"/>
<evidence type="ECO:0000256" key="12">
    <source>
        <dbReference type="ARBA" id="ARBA00023222"/>
    </source>
</evidence>
<dbReference type="GO" id="GO:0009094">
    <property type="term" value="P:L-phenylalanine biosynthetic process"/>
    <property type="evidence" value="ECO:0007669"/>
    <property type="project" value="UniProtKB-UniPathway"/>
</dbReference>
<dbReference type="Gene3D" id="3.40.190.10">
    <property type="entry name" value="Periplasmic binding protein-like II"/>
    <property type="match status" value="2"/>
</dbReference>
<sequence>MKKKTKSQSQDVEHIDNIELVASHLDQKAQIDKLDNLNEVRNAIDQIDEQLLTLLNQRALMSLAVGSIKAKQREKDGLDAGTGGQIFHPERERAVLDHLTSFNLKQSGLLPNAHIHAIWREIFSSSRSLQAPQTVVCLGPEGTFSHAAVLSCFGQSVNVSLKPDFETVFRAVYDRQASFGLIPLENSLHGSVGQNFDLFLRYPVKIIAEIYTRIHLCLLSKEVKRKQIKEVHSHPQPLAQCDSWLTQHLPGVVRIPAESTAAAAKRILDIPNAGAIASRCLADMLGLNIVDEGIEDMPDNWTRFVVISLDAEQGHKAYNQNSIDKNLIEPPLIEKTDYEDKRKNIIPQKEGMKTSVLFTTKHKPGALSFVLNGFAEAGINLVKLESRPSKGEQWEYVFFADLSVDLTLDIHSRLRNYLDQHCATWRILGVYPAAQNKYII</sequence>
<dbReference type="NCBIfam" id="NF008865">
    <property type="entry name" value="PRK11898.1"/>
    <property type="match status" value="1"/>
</dbReference>
<dbReference type="PROSITE" id="PS51671">
    <property type="entry name" value="ACT"/>
    <property type="match status" value="1"/>
</dbReference>
<dbReference type="PANTHER" id="PTHR21022:SF19">
    <property type="entry name" value="PREPHENATE DEHYDRATASE-RELATED"/>
    <property type="match status" value="1"/>
</dbReference>
<feature type="domain" description="Chorismate mutase" evidence="20">
    <location>
        <begin position="31"/>
        <end position="134"/>
    </location>
</feature>
<feature type="site" description="Essential for prephenate dehydratase activity" evidence="19">
    <location>
        <position position="302"/>
    </location>
</feature>
<evidence type="ECO:0000313" key="23">
    <source>
        <dbReference type="EMBL" id="SHN54703.1"/>
    </source>
</evidence>
<proteinExistence type="predicted"/>
<feature type="domain" description="Prephenate dehydratase" evidence="21">
    <location>
        <begin position="134"/>
        <end position="309"/>
    </location>
</feature>
<dbReference type="InterPro" id="IPR001086">
    <property type="entry name" value="Preph_deHydtase"/>
</dbReference>
<dbReference type="InterPro" id="IPR036263">
    <property type="entry name" value="Chorismate_II_sf"/>
</dbReference>
<dbReference type="Proteomes" id="UP000186469">
    <property type="component" value="Unassembled WGS sequence"/>
</dbReference>
<dbReference type="UniPathway" id="UPA00120">
    <property type="reaction ID" value="UER00203"/>
</dbReference>
<evidence type="ECO:0000256" key="19">
    <source>
        <dbReference type="PIRSR" id="PIRSR001500-2"/>
    </source>
</evidence>
<evidence type="ECO:0000256" key="1">
    <source>
        <dbReference type="ARBA" id="ARBA00000824"/>
    </source>
</evidence>
<dbReference type="Gene3D" id="3.30.70.260">
    <property type="match status" value="1"/>
</dbReference>
<evidence type="ECO:0000256" key="6">
    <source>
        <dbReference type="ARBA" id="ARBA00012404"/>
    </source>
</evidence>
<evidence type="ECO:0000256" key="16">
    <source>
        <dbReference type="ARBA" id="ARBA00031175"/>
    </source>
</evidence>
<evidence type="ECO:0000259" key="22">
    <source>
        <dbReference type="PROSITE" id="PS51671"/>
    </source>
</evidence>
<keyword evidence="9" id="KW-0963">Cytoplasm</keyword>
<dbReference type="CDD" id="cd13630">
    <property type="entry name" value="PBP2_PDT_1"/>
    <property type="match status" value="1"/>
</dbReference>
<dbReference type="PANTHER" id="PTHR21022">
    <property type="entry name" value="PREPHENATE DEHYDRATASE P PROTEIN"/>
    <property type="match status" value="1"/>
</dbReference>
<name>A0A1M7S8D4_9BACT</name>
<dbReference type="Pfam" id="PF01817">
    <property type="entry name" value="CM_2"/>
    <property type="match status" value="1"/>
</dbReference>
<keyword evidence="15" id="KW-0511">Multifunctional enzyme</keyword>
<comment type="subcellular location">
    <subcellularLocation>
        <location evidence="3">Cytoplasm</location>
    </subcellularLocation>
</comment>
<reference evidence="23 24" key="1">
    <citation type="submission" date="2016-12" db="EMBL/GenBank/DDBJ databases">
        <authorList>
            <person name="Song W.-J."/>
            <person name="Kurnit D.M."/>
        </authorList>
    </citation>
    <scope>NUCLEOTIDE SEQUENCE [LARGE SCALE GENOMIC DNA]</scope>
    <source>
        <strain evidence="23 24">DSM 11393</strain>
    </source>
</reference>
<evidence type="ECO:0000313" key="24">
    <source>
        <dbReference type="Proteomes" id="UP000186469"/>
    </source>
</evidence>
<comment type="catalytic activity">
    <reaction evidence="18">
        <text>prephenate + H(+) = 3-phenylpyruvate + CO2 + H2O</text>
        <dbReference type="Rhea" id="RHEA:21648"/>
        <dbReference type="ChEBI" id="CHEBI:15377"/>
        <dbReference type="ChEBI" id="CHEBI:15378"/>
        <dbReference type="ChEBI" id="CHEBI:16526"/>
        <dbReference type="ChEBI" id="CHEBI:18005"/>
        <dbReference type="ChEBI" id="CHEBI:29934"/>
        <dbReference type="EC" id="4.2.1.51"/>
    </reaction>
</comment>